<keyword evidence="4 9" id="KW-0812">Transmembrane</keyword>
<evidence type="ECO:0000313" key="13">
    <source>
        <dbReference type="Proteomes" id="UP000515823"/>
    </source>
</evidence>
<keyword evidence="8 9" id="KW-0472">Membrane</keyword>
<organism evidence="12 13">
    <name type="scientific">Qiania dongpingensis</name>
    <dbReference type="NCBI Taxonomy" id="2763669"/>
    <lineage>
        <taxon>Bacteria</taxon>
        <taxon>Bacillati</taxon>
        <taxon>Bacillota</taxon>
        <taxon>Clostridia</taxon>
        <taxon>Lachnospirales</taxon>
        <taxon>Lachnospiraceae</taxon>
        <taxon>Qiania</taxon>
    </lineage>
</organism>
<feature type="transmembrane region" description="Helical" evidence="9">
    <location>
        <begin position="71"/>
        <end position="93"/>
    </location>
</feature>
<dbReference type="SUPFAM" id="SSF90123">
    <property type="entry name" value="ABC transporter transmembrane region"/>
    <property type="match status" value="1"/>
</dbReference>
<dbReference type="Proteomes" id="UP000515823">
    <property type="component" value="Chromosome"/>
</dbReference>
<dbReference type="InterPro" id="IPR017871">
    <property type="entry name" value="ABC_transporter-like_CS"/>
</dbReference>
<dbReference type="FunFam" id="3.40.50.300:FF:000287">
    <property type="entry name" value="Multidrug ABC transporter ATP-binding protein"/>
    <property type="match status" value="1"/>
</dbReference>
<keyword evidence="5" id="KW-0547">Nucleotide-binding</keyword>
<evidence type="ECO:0000259" key="10">
    <source>
        <dbReference type="PROSITE" id="PS50893"/>
    </source>
</evidence>
<dbReference type="InterPro" id="IPR003439">
    <property type="entry name" value="ABC_transporter-like_ATP-bd"/>
</dbReference>
<feature type="transmembrane region" description="Helical" evidence="9">
    <location>
        <begin position="151"/>
        <end position="168"/>
    </location>
</feature>
<evidence type="ECO:0000256" key="1">
    <source>
        <dbReference type="ARBA" id="ARBA00004651"/>
    </source>
</evidence>
<keyword evidence="6 12" id="KW-0067">ATP-binding</keyword>
<dbReference type="FunFam" id="1.20.1560.10:FF:000011">
    <property type="entry name" value="Multidrug ABC transporter ATP-binding protein"/>
    <property type="match status" value="1"/>
</dbReference>
<dbReference type="Pfam" id="PF00005">
    <property type="entry name" value="ABC_tran"/>
    <property type="match status" value="1"/>
</dbReference>
<dbReference type="AlphaFoldDB" id="A0A7G9G632"/>
<dbReference type="CDD" id="cd03254">
    <property type="entry name" value="ABCC_Glucan_exporter_like"/>
    <property type="match status" value="1"/>
</dbReference>
<evidence type="ECO:0000256" key="4">
    <source>
        <dbReference type="ARBA" id="ARBA00022692"/>
    </source>
</evidence>
<feature type="transmembrane region" description="Helical" evidence="9">
    <location>
        <begin position="26"/>
        <end position="51"/>
    </location>
</feature>
<evidence type="ECO:0000259" key="11">
    <source>
        <dbReference type="PROSITE" id="PS50929"/>
    </source>
</evidence>
<dbReference type="PROSITE" id="PS50929">
    <property type="entry name" value="ABC_TM1F"/>
    <property type="match status" value="1"/>
</dbReference>
<name>A0A7G9G632_9FIRM</name>
<dbReference type="RefSeq" id="WP_249303664.1">
    <property type="nucleotide sequence ID" value="NZ_CP060634.1"/>
</dbReference>
<protein>
    <submittedName>
        <fullName evidence="12">ABC transporter ATP-binding protein</fullName>
    </submittedName>
</protein>
<accession>A0A7G9G632</accession>
<dbReference type="GO" id="GO:0005524">
    <property type="term" value="F:ATP binding"/>
    <property type="evidence" value="ECO:0007669"/>
    <property type="project" value="UniProtKB-KW"/>
</dbReference>
<evidence type="ECO:0000256" key="6">
    <source>
        <dbReference type="ARBA" id="ARBA00022840"/>
    </source>
</evidence>
<dbReference type="PANTHER" id="PTHR43394:SF1">
    <property type="entry name" value="ATP-BINDING CASSETTE SUB-FAMILY B MEMBER 10, MITOCHONDRIAL"/>
    <property type="match status" value="1"/>
</dbReference>
<evidence type="ECO:0000256" key="9">
    <source>
        <dbReference type="SAM" id="Phobius"/>
    </source>
</evidence>
<dbReference type="InterPro" id="IPR039421">
    <property type="entry name" value="Type_1_exporter"/>
</dbReference>
<dbReference type="InterPro" id="IPR003593">
    <property type="entry name" value="AAA+_ATPase"/>
</dbReference>
<proteinExistence type="predicted"/>
<dbReference type="PANTHER" id="PTHR43394">
    <property type="entry name" value="ATP-DEPENDENT PERMEASE MDL1, MITOCHONDRIAL"/>
    <property type="match status" value="1"/>
</dbReference>
<sequence>MNNNKLNVKTAKRLFGYIAGQNKIQFALVLICIFLSTMANVAGSLFLQILIDNYIEPLLLEAAPVFDGLVRAILTMAFIYAAGVVSTFFYNWLMAGISQGVQKRIRDKMFAHMQTLPIRYFDTHTFGDVMSHYTNDIDTLRQMVSQSFPQLLSSCMTIVMVFCAMLYTSVYLTLFILVTITCLILVSKKVAGKSASFFIRQQKSLGDVNGYIEEMVSGQKVIKVFCHEEEAKEEFDKKNDELCRNASSANTFANILAPITMNLGNLQYVLLAVFGGLLAVNGIGGLTLGAIASFLQLSRSFTMPINQMSMQINAIIMALAGAERIFRLIDEEPEADDGYVTLVRIRVKESAPEEYRKVREAGTGGGDELPEQIPAKFVEETSDRNGMWAWRHPHETGEVTYTRLTGDVRFFDVDFGYEENKIVLHNVSLYAKPGQKIAFVGATGAGKTTITNLINRFYDIDDGKIRYDNININKIKKTDLRRSLGIVLQDTNLFTGTVMENIRYGRLDASDEEVRRAAKLANADGFIERLPDGYDTMITGNGANLSQGQRQLLSIARAAVADPPVMILDEATSSIDTRTESIVQRGMDSLMKGRTVFVIAHRLSTVKNSNAILVLEHGRVIERGSHEQLIEERGKYYQLYTGAFELE</sequence>
<comment type="subcellular location">
    <subcellularLocation>
        <location evidence="1">Cell membrane</location>
        <topology evidence="1">Multi-pass membrane protein</topology>
    </subcellularLocation>
</comment>
<dbReference type="Pfam" id="PF00664">
    <property type="entry name" value="ABC_membrane"/>
    <property type="match status" value="1"/>
</dbReference>
<evidence type="ECO:0000256" key="5">
    <source>
        <dbReference type="ARBA" id="ARBA00022741"/>
    </source>
</evidence>
<feature type="domain" description="ABC transporter" evidence="10">
    <location>
        <begin position="408"/>
        <end position="642"/>
    </location>
</feature>
<dbReference type="EMBL" id="CP060634">
    <property type="protein sequence ID" value="QNM06264.1"/>
    <property type="molecule type" value="Genomic_DNA"/>
</dbReference>
<dbReference type="SUPFAM" id="SSF52540">
    <property type="entry name" value="P-loop containing nucleoside triphosphate hydrolases"/>
    <property type="match status" value="1"/>
</dbReference>
<dbReference type="Gene3D" id="3.40.50.300">
    <property type="entry name" value="P-loop containing nucleotide triphosphate hydrolases"/>
    <property type="match status" value="1"/>
</dbReference>
<dbReference type="PROSITE" id="PS50893">
    <property type="entry name" value="ABC_TRANSPORTER_2"/>
    <property type="match status" value="1"/>
</dbReference>
<dbReference type="SMART" id="SM00382">
    <property type="entry name" value="AAA"/>
    <property type="match status" value="1"/>
</dbReference>
<dbReference type="InterPro" id="IPR011527">
    <property type="entry name" value="ABC1_TM_dom"/>
</dbReference>
<dbReference type="GO" id="GO:0015421">
    <property type="term" value="F:ABC-type oligopeptide transporter activity"/>
    <property type="evidence" value="ECO:0007669"/>
    <property type="project" value="TreeGrafter"/>
</dbReference>
<dbReference type="PROSITE" id="PS00211">
    <property type="entry name" value="ABC_TRANSPORTER_1"/>
    <property type="match status" value="1"/>
</dbReference>
<dbReference type="Gene3D" id="1.20.1560.10">
    <property type="entry name" value="ABC transporter type 1, transmembrane domain"/>
    <property type="match status" value="1"/>
</dbReference>
<dbReference type="GO" id="GO:0005886">
    <property type="term" value="C:plasma membrane"/>
    <property type="evidence" value="ECO:0007669"/>
    <property type="project" value="UniProtKB-SubCell"/>
</dbReference>
<gene>
    <name evidence="12" type="ORF">H9Q78_03710</name>
</gene>
<dbReference type="KEGG" id="qdo:H9Q78_03710"/>
<keyword evidence="13" id="KW-1185">Reference proteome</keyword>
<reference evidence="12 13" key="1">
    <citation type="submission" date="2020-08" db="EMBL/GenBank/DDBJ databases">
        <authorList>
            <person name="Liu C."/>
            <person name="Sun Q."/>
        </authorList>
    </citation>
    <scope>NUCLEOTIDE SEQUENCE [LARGE SCALE GENOMIC DNA]</scope>
    <source>
        <strain evidence="12 13">NSJ-38</strain>
    </source>
</reference>
<dbReference type="GO" id="GO:0016887">
    <property type="term" value="F:ATP hydrolysis activity"/>
    <property type="evidence" value="ECO:0007669"/>
    <property type="project" value="InterPro"/>
</dbReference>
<evidence type="ECO:0000256" key="7">
    <source>
        <dbReference type="ARBA" id="ARBA00022989"/>
    </source>
</evidence>
<evidence type="ECO:0000313" key="12">
    <source>
        <dbReference type="EMBL" id="QNM06264.1"/>
    </source>
</evidence>
<dbReference type="InterPro" id="IPR036640">
    <property type="entry name" value="ABC1_TM_sf"/>
</dbReference>
<evidence type="ECO:0000256" key="2">
    <source>
        <dbReference type="ARBA" id="ARBA00022448"/>
    </source>
</evidence>
<feature type="transmembrane region" description="Helical" evidence="9">
    <location>
        <begin position="174"/>
        <end position="191"/>
    </location>
</feature>
<keyword evidence="3" id="KW-1003">Cell membrane</keyword>
<dbReference type="InterPro" id="IPR027417">
    <property type="entry name" value="P-loop_NTPase"/>
</dbReference>
<dbReference type="CDD" id="cd18547">
    <property type="entry name" value="ABC_6TM_Tm288_like"/>
    <property type="match status" value="1"/>
</dbReference>
<keyword evidence="7 9" id="KW-1133">Transmembrane helix</keyword>
<evidence type="ECO:0000256" key="3">
    <source>
        <dbReference type="ARBA" id="ARBA00022475"/>
    </source>
</evidence>
<feature type="transmembrane region" description="Helical" evidence="9">
    <location>
        <begin position="268"/>
        <end position="295"/>
    </location>
</feature>
<feature type="domain" description="ABC transmembrane type-1" evidence="11">
    <location>
        <begin position="27"/>
        <end position="317"/>
    </location>
</feature>
<keyword evidence="2" id="KW-0813">Transport</keyword>
<evidence type="ECO:0000256" key="8">
    <source>
        <dbReference type="ARBA" id="ARBA00023136"/>
    </source>
</evidence>